<accession>A0A9D2A679</accession>
<comment type="caution">
    <text evidence="7">The sequence shown here is derived from an EMBL/GenBank/DDBJ whole genome shotgun (WGS) entry which is preliminary data.</text>
</comment>
<dbReference type="InterPro" id="IPR013762">
    <property type="entry name" value="Integrase-like_cat_sf"/>
</dbReference>
<dbReference type="Pfam" id="PF17293">
    <property type="entry name" value="Arm-DNA-bind_5"/>
    <property type="match status" value="1"/>
</dbReference>
<evidence type="ECO:0000256" key="4">
    <source>
        <dbReference type="ARBA" id="ARBA00023172"/>
    </source>
</evidence>
<reference evidence="7" key="1">
    <citation type="journal article" date="2021" name="PeerJ">
        <title>Extensive microbial diversity within the chicken gut microbiome revealed by metagenomics and culture.</title>
        <authorList>
            <person name="Gilroy R."/>
            <person name="Ravi A."/>
            <person name="Getino M."/>
            <person name="Pursley I."/>
            <person name="Horton D.L."/>
            <person name="Alikhan N.F."/>
            <person name="Baker D."/>
            <person name="Gharbi K."/>
            <person name="Hall N."/>
            <person name="Watson M."/>
            <person name="Adriaenssens E.M."/>
            <person name="Foster-Nyarko E."/>
            <person name="Jarju S."/>
            <person name="Secka A."/>
            <person name="Antonio M."/>
            <person name="Oren A."/>
            <person name="Chaudhuri R.R."/>
            <person name="La Ragione R."/>
            <person name="Hildebrand F."/>
            <person name="Pallen M.J."/>
        </authorList>
    </citation>
    <scope>NUCLEOTIDE SEQUENCE</scope>
    <source>
        <strain evidence="7">ChiHjej12B11-24981</strain>
    </source>
</reference>
<dbReference type="InterPro" id="IPR002104">
    <property type="entry name" value="Integrase_catalytic"/>
</dbReference>
<keyword evidence="4" id="KW-0233">DNA recombination</keyword>
<proteinExistence type="inferred from homology"/>
<dbReference type="PROSITE" id="PS51900">
    <property type="entry name" value="CB"/>
    <property type="match status" value="1"/>
</dbReference>
<evidence type="ECO:0000256" key="5">
    <source>
        <dbReference type="PROSITE-ProRule" id="PRU01248"/>
    </source>
</evidence>
<organism evidence="7 8">
    <name type="scientific">Candidatus Bacteroides merdipullorum</name>
    <dbReference type="NCBI Taxonomy" id="2838474"/>
    <lineage>
        <taxon>Bacteria</taxon>
        <taxon>Pseudomonadati</taxon>
        <taxon>Bacteroidota</taxon>
        <taxon>Bacteroidia</taxon>
        <taxon>Bacteroidales</taxon>
        <taxon>Bacteroidaceae</taxon>
        <taxon>Bacteroides</taxon>
    </lineage>
</organism>
<evidence type="ECO:0000313" key="7">
    <source>
        <dbReference type="EMBL" id="HIZ02161.1"/>
    </source>
</evidence>
<dbReference type="InterPro" id="IPR044068">
    <property type="entry name" value="CB"/>
</dbReference>
<evidence type="ECO:0000259" key="6">
    <source>
        <dbReference type="PROSITE" id="PS51900"/>
    </source>
</evidence>
<evidence type="ECO:0000313" key="8">
    <source>
        <dbReference type="Proteomes" id="UP000824023"/>
    </source>
</evidence>
<comment type="similarity">
    <text evidence="1">Belongs to the 'phage' integrase family.</text>
</comment>
<name>A0A9D2A679_9BACE</name>
<dbReference type="InterPro" id="IPR035386">
    <property type="entry name" value="Arm-DNA-bind_5"/>
</dbReference>
<dbReference type="GO" id="GO:0015074">
    <property type="term" value="P:DNA integration"/>
    <property type="evidence" value="ECO:0007669"/>
    <property type="project" value="UniProtKB-KW"/>
</dbReference>
<dbReference type="Gene3D" id="1.10.150.130">
    <property type="match status" value="1"/>
</dbReference>
<dbReference type="GO" id="GO:0006310">
    <property type="term" value="P:DNA recombination"/>
    <property type="evidence" value="ECO:0007669"/>
    <property type="project" value="UniProtKB-KW"/>
</dbReference>
<protein>
    <submittedName>
        <fullName evidence="7">Site-specific integrase</fullName>
    </submittedName>
</protein>
<dbReference type="GO" id="GO:0003677">
    <property type="term" value="F:DNA binding"/>
    <property type="evidence" value="ECO:0007669"/>
    <property type="project" value="UniProtKB-UniRule"/>
</dbReference>
<dbReference type="InterPro" id="IPR050090">
    <property type="entry name" value="Tyrosine_recombinase_XerCD"/>
</dbReference>
<dbReference type="InterPro" id="IPR025269">
    <property type="entry name" value="SAM-like_dom"/>
</dbReference>
<feature type="domain" description="Core-binding (CB)" evidence="6">
    <location>
        <begin position="108"/>
        <end position="192"/>
    </location>
</feature>
<keyword evidence="2" id="KW-0229">DNA integration</keyword>
<dbReference type="Pfam" id="PF13102">
    <property type="entry name" value="Phage_int_SAM_5"/>
    <property type="match status" value="1"/>
</dbReference>
<dbReference type="InterPro" id="IPR011010">
    <property type="entry name" value="DNA_brk_join_enz"/>
</dbReference>
<dbReference type="Proteomes" id="UP000824023">
    <property type="component" value="Unassembled WGS sequence"/>
</dbReference>
<evidence type="ECO:0000256" key="3">
    <source>
        <dbReference type="ARBA" id="ARBA00023125"/>
    </source>
</evidence>
<dbReference type="AlphaFoldDB" id="A0A9D2A679"/>
<keyword evidence="3 5" id="KW-0238">DNA-binding</keyword>
<evidence type="ECO:0000256" key="1">
    <source>
        <dbReference type="ARBA" id="ARBA00008857"/>
    </source>
</evidence>
<dbReference type="EMBL" id="DXCK01000110">
    <property type="protein sequence ID" value="HIZ02161.1"/>
    <property type="molecule type" value="Genomic_DNA"/>
</dbReference>
<dbReference type="SUPFAM" id="SSF56349">
    <property type="entry name" value="DNA breaking-rejoining enzymes"/>
    <property type="match status" value="1"/>
</dbReference>
<dbReference type="InterPro" id="IPR010998">
    <property type="entry name" value="Integrase_recombinase_N"/>
</dbReference>
<dbReference type="Gene3D" id="1.10.443.10">
    <property type="entry name" value="Intergrase catalytic core"/>
    <property type="match status" value="1"/>
</dbReference>
<evidence type="ECO:0000256" key="2">
    <source>
        <dbReference type="ARBA" id="ARBA00022908"/>
    </source>
</evidence>
<dbReference type="Pfam" id="PF00589">
    <property type="entry name" value="Phage_integrase"/>
    <property type="match status" value="1"/>
</dbReference>
<gene>
    <name evidence="7" type="ORF">H9819_07940</name>
</gene>
<dbReference type="PANTHER" id="PTHR30349:SF64">
    <property type="entry name" value="PROPHAGE INTEGRASE INTD-RELATED"/>
    <property type="match status" value="1"/>
</dbReference>
<sequence>MTTIKIKFRPSTICGKEGSLYYQVIHNRIVRQINTGYKLFPSEWATEKGRMAKIKRKDKRRDYLLALQKHLRKETQKLQRIITYLEQSGNEYHTADIVTLYKSAQNNDGFLSFAHRLTDSLKKAGCLRRAEIYETTLNSFTRFYNQLEDIPLEDIDSELMLEYENYLKIKGLTPNSTSFYMRNLRAIYNQAVERNLTPQKFPFRHVYTGIEKTIKRAVPLKTIRQIKELDLSPYPLLDYARDLFLFSFYTRGMSFVDMAFLRKKDLQNGILAYRRRKTGQQLFIKWEKPMQAIIDKYDTQKSPYLLPIIKIVGSNEWRQYKTAAHLVNKKLKHLGTRLGINIGLTMYVARHAWASIAKSKNISISIISEAMGHDSENTTRIYLASLDTSMVDKANNLIIAAL</sequence>
<dbReference type="PANTHER" id="PTHR30349">
    <property type="entry name" value="PHAGE INTEGRASE-RELATED"/>
    <property type="match status" value="1"/>
</dbReference>
<reference evidence="7" key="2">
    <citation type="submission" date="2021-04" db="EMBL/GenBank/DDBJ databases">
        <authorList>
            <person name="Gilroy R."/>
        </authorList>
    </citation>
    <scope>NUCLEOTIDE SEQUENCE</scope>
    <source>
        <strain evidence="7">ChiHjej12B11-24981</strain>
    </source>
</reference>